<feature type="region of interest" description="Disordered" evidence="1">
    <location>
        <begin position="442"/>
        <end position="474"/>
    </location>
</feature>
<evidence type="ECO:0000256" key="2">
    <source>
        <dbReference type="SAM" id="Phobius"/>
    </source>
</evidence>
<feature type="signal peptide" evidence="3">
    <location>
        <begin position="1"/>
        <end position="19"/>
    </location>
</feature>
<keyword evidence="5" id="KW-1185">Reference proteome</keyword>
<feature type="transmembrane region" description="Helical" evidence="2">
    <location>
        <begin position="414"/>
        <end position="436"/>
    </location>
</feature>
<reference evidence="4 5" key="1">
    <citation type="submission" date="2015-12" db="EMBL/GenBank/DDBJ databases">
        <title>Dictyostelia acquired genes for synthesis and detection of signals that induce cell-type specialization by lateral gene transfer from prokaryotes.</title>
        <authorList>
            <person name="Gloeckner G."/>
            <person name="Schaap P."/>
        </authorList>
    </citation>
    <scope>NUCLEOTIDE SEQUENCE [LARGE SCALE GENOMIC DNA]</scope>
    <source>
        <strain evidence="4 5">TK</strain>
    </source>
</reference>
<dbReference type="InParanoid" id="A0A151ZFA8"/>
<keyword evidence="2" id="KW-0812">Transmembrane</keyword>
<dbReference type="Proteomes" id="UP000076078">
    <property type="component" value="Unassembled WGS sequence"/>
</dbReference>
<evidence type="ECO:0000256" key="3">
    <source>
        <dbReference type="SAM" id="SignalP"/>
    </source>
</evidence>
<evidence type="ECO:0000313" key="5">
    <source>
        <dbReference type="Proteomes" id="UP000076078"/>
    </source>
</evidence>
<keyword evidence="3" id="KW-0732">Signal</keyword>
<organism evidence="4 5">
    <name type="scientific">Tieghemostelium lacteum</name>
    <name type="common">Slime mold</name>
    <name type="synonym">Dictyostelium lacteum</name>
    <dbReference type="NCBI Taxonomy" id="361077"/>
    <lineage>
        <taxon>Eukaryota</taxon>
        <taxon>Amoebozoa</taxon>
        <taxon>Evosea</taxon>
        <taxon>Eumycetozoa</taxon>
        <taxon>Dictyostelia</taxon>
        <taxon>Dictyosteliales</taxon>
        <taxon>Raperosteliaceae</taxon>
        <taxon>Tieghemostelium</taxon>
    </lineage>
</organism>
<dbReference type="EMBL" id="LODT01000029">
    <property type="protein sequence ID" value="KYQ92599.1"/>
    <property type="molecule type" value="Genomic_DNA"/>
</dbReference>
<feature type="chain" id="PRO_5007593307" evidence="3">
    <location>
        <begin position="20"/>
        <end position="474"/>
    </location>
</feature>
<keyword evidence="2" id="KW-0472">Membrane</keyword>
<evidence type="ECO:0000313" key="4">
    <source>
        <dbReference type="EMBL" id="KYQ92599.1"/>
    </source>
</evidence>
<gene>
    <name evidence="4" type="ORF">DLAC_06592</name>
</gene>
<dbReference type="InterPro" id="IPR011050">
    <property type="entry name" value="Pectin_lyase_fold/virulence"/>
</dbReference>
<accession>A0A151ZFA8</accession>
<proteinExistence type="predicted"/>
<dbReference type="SUPFAM" id="SSF51126">
    <property type="entry name" value="Pectin lyase-like"/>
    <property type="match status" value="1"/>
</dbReference>
<comment type="caution">
    <text evidence="4">The sequence shown here is derived from an EMBL/GenBank/DDBJ whole genome shotgun (WGS) entry which is preliminary data.</text>
</comment>
<feature type="compositionally biased region" description="Low complexity" evidence="1">
    <location>
        <begin position="443"/>
        <end position="468"/>
    </location>
</feature>
<dbReference type="AlphaFoldDB" id="A0A151ZFA8"/>
<protein>
    <submittedName>
        <fullName evidence="4">Putative GATA-binding transcription factor</fullName>
    </submittedName>
</protein>
<name>A0A151ZFA8_TIELA</name>
<sequence length="474" mass="52131">MKFITIIYLLISYSLLVLSNDVNNELCTVYVSKYGAWNNKDCTNQYPCLTIGQAIQTCNNQNKGNNINVLVQPGVYMITWSDRLPLYNANLQFTGIGSGVIFDLTYQAEPYWITIKDPENIQKSSSSNSNITTTVTLKNIEFTTIDHGIVLANSTTSIVSLTISQCKFNFSTIQQGISMFNLQSTNNQIVNIQQTLFNSLVLASNGYLLSAPNAEVVIQNSIFTNISGCLAVVQWNGGSVSFPQTTFQNNFCPCLLVSKTQGTLNSGSFIGSQSLYSIGVNQNSNLQLNSMNISNNIIVSLLSINDSSTVQMSNSFISYNTGQIFEVNGSTLELDNITMTNNYKFQLANCQSSVIKMNNIITANNIIPIIGNMSCSHCDLDNNENWTCPNPNDQPSSSSSYSYTAELTKDRNTLIIVMSSFVIVILISIVAFNIYCYRKNNQSHSSNTTSLSSTPTPSLTSLEKTPLLQSDQEA</sequence>
<evidence type="ECO:0000256" key="1">
    <source>
        <dbReference type="SAM" id="MobiDB-lite"/>
    </source>
</evidence>
<keyword evidence="2" id="KW-1133">Transmembrane helix</keyword>